<dbReference type="FunFam" id="3.65.10.10:FF:000005">
    <property type="entry name" value="3-phosphoshikimate 1-carboxyvinyltransferase"/>
    <property type="match status" value="1"/>
</dbReference>
<dbReference type="PANTHER" id="PTHR21090:SF5">
    <property type="entry name" value="PENTAFUNCTIONAL AROM POLYPEPTIDE"/>
    <property type="match status" value="1"/>
</dbReference>
<dbReference type="InterPro" id="IPR001986">
    <property type="entry name" value="Enolpyruvate_Tfrase_dom"/>
</dbReference>
<dbReference type="KEGG" id="clz:BIU88_10425"/>
<feature type="binding site" evidence="8">
    <location>
        <position position="319"/>
    </location>
    <ligand>
        <name>3-phosphoshikimate</name>
        <dbReference type="ChEBI" id="CHEBI:145989"/>
    </ligand>
</feature>
<evidence type="ECO:0000256" key="2">
    <source>
        <dbReference type="ARBA" id="ARBA00009948"/>
    </source>
</evidence>
<dbReference type="EC" id="2.5.1.19" evidence="8"/>
<feature type="binding site" evidence="8">
    <location>
        <position position="15"/>
    </location>
    <ligand>
        <name>3-phosphoshikimate</name>
        <dbReference type="ChEBI" id="CHEBI:145989"/>
    </ligand>
</feature>
<feature type="binding site" evidence="8">
    <location>
        <position position="171"/>
    </location>
    <ligand>
        <name>phosphoenolpyruvate</name>
        <dbReference type="ChEBI" id="CHEBI:58702"/>
    </ligand>
</feature>
<dbReference type="InterPro" id="IPR023193">
    <property type="entry name" value="EPSP_synthase_CS"/>
</dbReference>
<dbReference type="InterPro" id="IPR013792">
    <property type="entry name" value="RNA3'P_cycl/enolpyr_Trfase_a/b"/>
</dbReference>
<dbReference type="PIRSF" id="PIRSF000505">
    <property type="entry name" value="EPSPS"/>
    <property type="match status" value="1"/>
</dbReference>
<proteinExistence type="inferred from homology"/>
<feature type="binding site" evidence="8">
    <location>
        <position position="350"/>
    </location>
    <ligand>
        <name>phosphoenolpyruvate</name>
        <dbReference type="ChEBI" id="CHEBI:58702"/>
    </ligand>
</feature>
<dbReference type="CDD" id="cd01556">
    <property type="entry name" value="EPSP_synthase"/>
    <property type="match status" value="1"/>
</dbReference>
<accession>A0A1D8CZZ5</accession>
<feature type="binding site" evidence="8">
    <location>
        <position position="16"/>
    </location>
    <ligand>
        <name>3-phosphoshikimate</name>
        <dbReference type="ChEBI" id="CHEBI:145989"/>
    </ligand>
</feature>
<dbReference type="STRING" id="274537.BIU88_10425"/>
<evidence type="ECO:0000256" key="6">
    <source>
        <dbReference type="ARBA" id="ARBA00023141"/>
    </source>
</evidence>
<dbReference type="NCBIfam" id="TIGR01356">
    <property type="entry name" value="aroA"/>
    <property type="match status" value="1"/>
</dbReference>
<gene>
    <name evidence="8" type="primary">aroA</name>
    <name evidence="10" type="ORF">BIU88_10425</name>
</gene>
<dbReference type="Gene3D" id="3.65.10.10">
    <property type="entry name" value="Enolpyruvate transferase domain"/>
    <property type="match status" value="2"/>
</dbReference>
<dbReference type="GO" id="GO:0009423">
    <property type="term" value="P:chorismate biosynthetic process"/>
    <property type="evidence" value="ECO:0007669"/>
    <property type="project" value="UniProtKB-UniRule"/>
</dbReference>
<keyword evidence="4 8" id="KW-0028">Amino-acid biosynthesis</keyword>
<dbReference type="InterPro" id="IPR006264">
    <property type="entry name" value="EPSP_synthase"/>
</dbReference>
<reference evidence="10" key="1">
    <citation type="submission" date="2016-09" db="EMBL/GenBank/DDBJ databases">
        <title>Genome sequence of Chlorobaculum limnaeum.</title>
        <authorList>
            <person name="Liu Z."/>
            <person name="Tank M."/>
            <person name="Bryant D.A."/>
        </authorList>
    </citation>
    <scope>NUCLEOTIDE SEQUENCE [LARGE SCALE GENOMIC DNA]</scope>
    <source>
        <strain evidence="10">DSM 1677</strain>
    </source>
</reference>
<feature type="binding site" evidence="8">
    <location>
        <position position="20"/>
    </location>
    <ligand>
        <name>3-phosphoshikimate</name>
        <dbReference type="ChEBI" id="CHEBI:145989"/>
    </ligand>
</feature>
<sequence length="434" mass="46420">MSTFQGEVSTLPPDKSISHRAALIGALAEGSTEISNFSGGFDNQSTLSVLRDAGISVRQEELAAGDGRVVRRVVIESSGLWSFREPSAPLMCNNSGSTMRMMAGILAAQPFLSELVGDASLMKRPMKRVADPLRQMGAEISLSDAGTAPVVITGTKELKTIEYHLPVPSAQVKSLVAFAALHADGQSKIVEPIRSRDHTELMLGLETIDRPDGVREIIIDGRKPIAAKPFSVPADPSAACFMIALGLLGERSEIVLRNVCLNPTRVAYIEVLQEAGAGLGIENVRSEGGEPVGDIVVRSCSGLKPLRISDHGVVAGVIDEVPMLAVLSAFASGEFELHNAAELRTKESDRIDALVVNLERLGFECEQYADGFVVKGRPTVNREEAVIECFDDHRIAMSFAIAAEAAGASLRLSDRDVAGVSFPNFFAIIESLRQ</sequence>
<comment type="subcellular location">
    <subcellularLocation>
        <location evidence="8">Cytoplasm</location>
    </subcellularLocation>
</comment>
<evidence type="ECO:0000256" key="5">
    <source>
        <dbReference type="ARBA" id="ARBA00022679"/>
    </source>
</evidence>
<feature type="active site" description="Proton acceptor" evidence="8">
    <location>
        <position position="319"/>
    </location>
</feature>
<keyword evidence="5 8" id="KW-0808">Transferase</keyword>
<feature type="binding site" evidence="8">
    <location>
        <position position="394"/>
    </location>
    <ligand>
        <name>phosphoenolpyruvate</name>
        <dbReference type="ChEBI" id="CHEBI:58702"/>
    </ligand>
</feature>
<feature type="domain" description="Enolpyruvate transferase" evidence="9">
    <location>
        <begin position="3"/>
        <end position="427"/>
    </location>
</feature>
<protein>
    <recommendedName>
        <fullName evidence="8">3-phosphoshikimate 1-carboxyvinyltransferase</fullName>
        <ecNumber evidence="8">2.5.1.19</ecNumber>
    </recommendedName>
    <alternativeName>
        <fullName evidence="8">5-enolpyruvylshikimate-3-phosphate synthase</fullName>
        <shortName evidence="8">EPSP synthase</shortName>
        <shortName evidence="8">EPSPS</shortName>
    </alternativeName>
</protein>
<comment type="catalytic activity">
    <reaction evidence="7">
        <text>3-phosphoshikimate + phosphoenolpyruvate = 5-O-(1-carboxyvinyl)-3-phosphoshikimate + phosphate</text>
        <dbReference type="Rhea" id="RHEA:21256"/>
        <dbReference type="ChEBI" id="CHEBI:43474"/>
        <dbReference type="ChEBI" id="CHEBI:57701"/>
        <dbReference type="ChEBI" id="CHEBI:58702"/>
        <dbReference type="ChEBI" id="CHEBI:145989"/>
        <dbReference type="EC" id="2.5.1.19"/>
    </reaction>
    <physiologicalReaction direction="left-to-right" evidence="7">
        <dbReference type="Rhea" id="RHEA:21257"/>
    </physiologicalReaction>
</comment>
<dbReference type="HAMAP" id="MF_00210">
    <property type="entry name" value="EPSP_synth"/>
    <property type="match status" value="1"/>
</dbReference>
<dbReference type="OrthoDB" id="9809920at2"/>
<evidence type="ECO:0000256" key="8">
    <source>
        <dbReference type="HAMAP-Rule" id="MF_00210"/>
    </source>
</evidence>
<dbReference type="EMBL" id="CP017305">
    <property type="protein sequence ID" value="AOS84510.1"/>
    <property type="molecule type" value="Genomic_DNA"/>
</dbReference>
<evidence type="ECO:0000313" key="10">
    <source>
        <dbReference type="EMBL" id="AOS84510.1"/>
    </source>
</evidence>
<dbReference type="AlphaFoldDB" id="A0A1D8CZZ5"/>
<dbReference type="PANTHER" id="PTHR21090">
    <property type="entry name" value="AROM/DEHYDROQUINATE SYNTHASE"/>
    <property type="match status" value="1"/>
</dbReference>
<feature type="binding site" evidence="8">
    <location>
        <position position="15"/>
    </location>
    <ligand>
        <name>phosphoenolpyruvate</name>
        <dbReference type="ChEBI" id="CHEBI:58702"/>
    </ligand>
</feature>
<comment type="function">
    <text evidence="8">Catalyzes the transfer of the enolpyruvyl moiety of phosphoenolpyruvate (PEP) to the 5-hydroxyl of shikimate-3-phosphate (S3P) to produce enolpyruvyl shikimate-3-phosphate and inorganic phosphate.</text>
</comment>
<comment type="subunit">
    <text evidence="8">Monomer.</text>
</comment>
<keyword evidence="3 8" id="KW-0963">Cytoplasm</keyword>
<dbReference type="GO" id="GO:0008652">
    <property type="term" value="P:amino acid biosynthetic process"/>
    <property type="evidence" value="ECO:0007669"/>
    <property type="project" value="UniProtKB-KW"/>
</dbReference>
<feature type="binding site" evidence="8">
    <location>
        <position position="169"/>
    </location>
    <ligand>
        <name>3-phosphoshikimate</name>
        <dbReference type="ChEBI" id="CHEBI:145989"/>
    </ligand>
</feature>
<dbReference type="InterPro" id="IPR036968">
    <property type="entry name" value="Enolpyruvate_Tfrase_sf"/>
</dbReference>
<evidence type="ECO:0000256" key="3">
    <source>
        <dbReference type="ARBA" id="ARBA00022490"/>
    </source>
</evidence>
<dbReference type="UniPathway" id="UPA00053">
    <property type="reaction ID" value="UER00089"/>
</dbReference>
<evidence type="ECO:0000256" key="4">
    <source>
        <dbReference type="ARBA" id="ARBA00022605"/>
    </source>
</evidence>
<keyword evidence="11" id="KW-1185">Reference proteome</keyword>
<keyword evidence="6 8" id="KW-0057">Aromatic amino acid biosynthesis</keyword>
<evidence type="ECO:0000313" key="11">
    <source>
        <dbReference type="Proteomes" id="UP000095185"/>
    </source>
</evidence>
<feature type="binding site" evidence="8">
    <location>
        <position position="96"/>
    </location>
    <ligand>
        <name>phosphoenolpyruvate</name>
        <dbReference type="ChEBI" id="CHEBI:58702"/>
    </ligand>
</feature>
<comment type="pathway">
    <text evidence="1 8">Metabolic intermediate biosynthesis; chorismate biosynthesis; chorismate from D-erythrose 4-phosphate and phosphoenolpyruvate: step 6/7.</text>
</comment>
<organism evidence="10 11">
    <name type="scientific">Chlorobaculum limnaeum</name>
    <dbReference type="NCBI Taxonomy" id="274537"/>
    <lineage>
        <taxon>Bacteria</taxon>
        <taxon>Pseudomonadati</taxon>
        <taxon>Chlorobiota</taxon>
        <taxon>Chlorobiia</taxon>
        <taxon>Chlorobiales</taxon>
        <taxon>Chlorobiaceae</taxon>
        <taxon>Chlorobaculum</taxon>
    </lineage>
</organism>
<dbReference type="Pfam" id="PF00275">
    <property type="entry name" value="EPSP_synthase"/>
    <property type="match status" value="1"/>
</dbReference>
<evidence type="ECO:0000259" key="9">
    <source>
        <dbReference type="Pfam" id="PF00275"/>
    </source>
</evidence>
<dbReference type="GO" id="GO:0009073">
    <property type="term" value="P:aromatic amino acid family biosynthetic process"/>
    <property type="evidence" value="ECO:0007669"/>
    <property type="project" value="UniProtKB-KW"/>
</dbReference>
<comment type="caution">
    <text evidence="8">Lacks conserved residue(s) required for the propagation of feature annotation.</text>
</comment>
<feature type="binding site" evidence="8">
    <location>
        <position position="171"/>
    </location>
    <ligand>
        <name>3-phosphoshikimate</name>
        <dbReference type="ChEBI" id="CHEBI:145989"/>
    </ligand>
</feature>
<feature type="binding site" evidence="8">
    <location>
        <position position="124"/>
    </location>
    <ligand>
        <name>phosphoenolpyruvate</name>
        <dbReference type="ChEBI" id="CHEBI:58702"/>
    </ligand>
</feature>
<feature type="binding site" evidence="8">
    <location>
        <position position="346"/>
    </location>
    <ligand>
        <name>3-phosphoshikimate</name>
        <dbReference type="ChEBI" id="CHEBI:145989"/>
    </ligand>
</feature>
<comment type="similarity">
    <text evidence="2 8">Belongs to the EPSP synthase family.</text>
</comment>
<evidence type="ECO:0000256" key="1">
    <source>
        <dbReference type="ARBA" id="ARBA00004811"/>
    </source>
</evidence>
<dbReference type="SUPFAM" id="SSF55205">
    <property type="entry name" value="EPT/RTPC-like"/>
    <property type="match status" value="1"/>
</dbReference>
<name>A0A1D8CZZ5_CHLLM</name>
<dbReference type="RefSeq" id="WP_069810702.1">
    <property type="nucleotide sequence ID" value="NZ_CP017305.1"/>
</dbReference>
<dbReference type="GO" id="GO:0005737">
    <property type="term" value="C:cytoplasm"/>
    <property type="evidence" value="ECO:0007669"/>
    <property type="project" value="UniProtKB-SubCell"/>
</dbReference>
<evidence type="ECO:0000256" key="7">
    <source>
        <dbReference type="ARBA" id="ARBA00044633"/>
    </source>
</evidence>
<dbReference type="Proteomes" id="UP000095185">
    <property type="component" value="Chromosome"/>
</dbReference>
<dbReference type="GO" id="GO:0003866">
    <property type="term" value="F:3-phosphoshikimate 1-carboxyvinyltransferase activity"/>
    <property type="evidence" value="ECO:0007669"/>
    <property type="project" value="UniProtKB-UniRule"/>
</dbReference>
<dbReference type="PROSITE" id="PS00885">
    <property type="entry name" value="EPSP_SYNTHASE_2"/>
    <property type="match status" value="1"/>
</dbReference>